<proteinExistence type="predicted"/>
<name>A0ABP7SCW3_9SPHN</name>
<accession>A0ABP7SCW3</accession>
<gene>
    <name evidence="1" type="ORF">GCM10022211_25460</name>
</gene>
<sequence>MSLGPATRLAALHSESAKDAISLRLPPAEIGEREHPQAIIENAIDALIEQIEAALSSGQEEVLLSLDVAEFIAIALKSRIRPAGRPRLSRHQKALRAAAISYARKVKAYLVKTGVAPGEAELEAASAAAGFGGEHGDPASASTILKLMKNRGKKLT</sequence>
<dbReference type="Proteomes" id="UP001501310">
    <property type="component" value="Unassembled WGS sequence"/>
</dbReference>
<keyword evidence="2" id="KW-1185">Reference proteome</keyword>
<dbReference type="RefSeq" id="WP_344710907.1">
    <property type="nucleotide sequence ID" value="NZ_BAAAZD010000002.1"/>
</dbReference>
<evidence type="ECO:0000313" key="1">
    <source>
        <dbReference type="EMBL" id="GAA4010041.1"/>
    </source>
</evidence>
<comment type="caution">
    <text evidence="1">The sequence shown here is derived from an EMBL/GenBank/DDBJ whole genome shotgun (WGS) entry which is preliminary data.</text>
</comment>
<reference evidence="2" key="1">
    <citation type="journal article" date="2019" name="Int. J. Syst. Evol. Microbiol.">
        <title>The Global Catalogue of Microorganisms (GCM) 10K type strain sequencing project: providing services to taxonomists for standard genome sequencing and annotation.</title>
        <authorList>
            <consortium name="The Broad Institute Genomics Platform"/>
            <consortium name="The Broad Institute Genome Sequencing Center for Infectious Disease"/>
            <person name="Wu L."/>
            <person name="Ma J."/>
        </authorList>
    </citation>
    <scope>NUCLEOTIDE SEQUENCE [LARGE SCALE GENOMIC DNA]</scope>
    <source>
        <strain evidence="2">JCM 16603</strain>
    </source>
</reference>
<dbReference type="EMBL" id="BAAAZD010000002">
    <property type="protein sequence ID" value="GAA4010041.1"/>
    <property type="molecule type" value="Genomic_DNA"/>
</dbReference>
<protein>
    <submittedName>
        <fullName evidence="1">Uncharacterized protein</fullName>
    </submittedName>
</protein>
<evidence type="ECO:0000313" key="2">
    <source>
        <dbReference type="Proteomes" id="UP001501310"/>
    </source>
</evidence>
<organism evidence="1 2">
    <name type="scientific">Sphingomonas humi</name>
    <dbReference type="NCBI Taxonomy" id="335630"/>
    <lineage>
        <taxon>Bacteria</taxon>
        <taxon>Pseudomonadati</taxon>
        <taxon>Pseudomonadota</taxon>
        <taxon>Alphaproteobacteria</taxon>
        <taxon>Sphingomonadales</taxon>
        <taxon>Sphingomonadaceae</taxon>
        <taxon>Sphingomonas</taxon>
    </lineage>
</organism>